<dbReference type="Proteomes" id="UP001497516">
    <property type="component" value="Chromosome 9"/>
</dbReference>
<name>A0AAV2GLZ4_9ROSI</name>
<evidence type="ECO:0000313" key="1">
    <source>
        <dbReference type="EMBL" id="CAL1411496.1"/>
    </source>
</evidence>
<proteinExistence type="predicted"/>
<dbReference type="AlphaFoldDB" id="A0AAV2GLZ4"/>
<gene>
    <name evidence="1" type="ORF">LTRI10_LOCUS50850</name>
</gene>
<organism evidence="1 2">
    <name type="scientific">Linum trigynum</name>
    <dbReference type="NCBI Taxonomy" id="586398"/>
    <lineage>
        <taxon>Eukaryota</taxon>
        <taxon>Viridiplantae</taxon>
        <taxon>Streptophyta</taxon>
        <taxon>Embryophyta</taxon>
        <taxon>Tracheophyta</taxon>
        <taxon>Spermatophyta</taxon>
        <taxon>Magnoliopsida</taxon>
        <taxon>eudicotyledons</taxon>
        <taxon>Gunneridae</taxon>
        <taxon>Pentapetalae</taxon>
        <taxon>rosids</taxon>
        <taxon>fabids</taxon>
        <taxon>Malpighiales</taxon>
        <taxon>Linaceae</taxon>
        <taxon>Linum</taxon>
    </lineage>
</organism>
<accession>A0AAV2GLZ4</accession>
<evidence type="ECO:0000313" key="2">
    <source>
        <dbReference type="Proteomes" id="UP001497516"/>
    </source>
</evidence>
<dbReference type="PANTHER" id="PTHR35124">
    <property type="entry name" value="CYTOCHROME P450 FAMILY PROTEIN"/>
    <property type="match status" value="1"/>
</dbReference>
<dbReference type="PANTHER" id="PTHR35124:SF1">
    <property type="entry name" value="CYTOCHROME P450 FAMILY PROTEIN"/>
    <property type="match status" value="1"/>
</dbReference>
<sequence>MQEKGANSPTSKFQPLPWLSLVSPRQQQWRFRFCTALVFLGLLIVWNMDASTVSSIIESSSSFKQQLYLSMNPGGRGGGGAKWAKVELEPNFTSAFLSRLQAPGGNNKLTAEIMIPGLDNDKGVVELTAGDAHVLVFQAVDES</sequence>
<dbReference type="EMBL" id="OZ034822">
    <property type="protein sequence ID" value="CAL1411496.1"/>
    <property type="molecule type" value="Genomic_DNA"/>
</dbReference>
<protein>
    <submittedName>
        <fullName evidence="1">Uncharacterized protein</fullName>
    </submittedName>
</protein>
<keyword evidence="2" id="KW-1185">Reference proteome</keyword>
<reference evidence="1 2" key="1">
    <citation type="submission" date="2024-04" db="EMBL/GenBank/DDBJ databases">
        <authorList>
            <person name="Fracassetti M."/>
        </authorList>
    </citation>
    <scope>NUCLEOTIDE SEQUENCE [LARGE SCALE GENOMIC DNA]</scope>
</reference>